<sequence length="234" mass="25056">MTAQNLVNTPDNRLVVAVDGPSGVGKSTLCRAVAKHFGAQYFDTGAMYRAATLAVLRAGVNPAERAAVIAATNNLNITLDDQTVLLDGEDVSEEIRSQEVTRMVSAVSAIPEVRATLIAQQREWASTAPRCIFDGRDMGTNVLPDAPLKVFLTACHKVRAQRRYEQIIASGGHTIYEVVLADVIQRDTADSMRAVDPLHPADDAIILDTSDLSLPEAIDTLISLVEESAEGGTS</sequence>
<dbReference type="GeneID" id="84573824"/>
<evidence type="ECO:0000256" key="4">
    <source>
        <dbReference type="ARBA" id="ARBA00022777"/>
    </source>
</evidence>
<dbReference type="GO" id="GO:0015949">
    <property type="term" value="P:nucleobase-containing small molecule interconversion"/>
    <property type="evidence" value="ECO:0007669"/>
    <property type="project" value="TreeGrafter"/>
</dbReference>
<evidence type="ECO:0000256" key="5">
    <source>
        <dbReference type="ARBA" id="ARBA00022840"/>
    </source>
</evidence>
<protein>
    <recommendedName>
        <fullName evidence="8">Cytidylate kinase</fullName>
        <shortName evidence="8">CK</shortName>
        <ecNumber evidence="8">2.7.4.25</ecNumber>
    </recommendedName>
    <alternativeName>
        <fullName evidence="8">Cytidine monophosphate kinase</fullName>
        <shortName evidence="8">CMP kinase</shortName>
    </alternativeName>
</protein>
<keyword evidence="4 8" id="KW-0418">Kinase</keyword>
<feature type="domain" description="Cytidylate kinase" evidence="9">
    <location>
        <begin position="16"/>
        <end position="226"/>
    </location>
</feature>
<dbReference type="InterPro" id="IPR011994">
    <property type="entry name" value="Cytidylate_kinase_dom"/>
</dbReference>
<evidence type="ECO:0000259" key="9">
    <source>
        <dbReference type="Pfam" id="PF02224"/>
    </source>
</evidence>
<dbReference type="NCBIfam" id="TIGR00017">
    <property type="entry name" value="cmk"/>
    <property type="match status" value="1"/>
</dbReference>
<evidence type="ECO:0000256" key="1">
    <source>
        <dbReference type="ARBA" id="ARBA00009427"/>
    </source>
</evidence>
<dbReference type="PANTHER" id="PTHR21299:SF2">
    <property type="entry name" value="CYTIDYLATE KINASE"/>
    <property type="match status" value="1"/>
</dbReference>
<dbReference type="InterPro" id="IPR027417">
    <property type="entry name" value="P-loop_NTPase"/>
</dbReference>
<evidence type="ECO:0000256" key="7">
    <source>
        <dbReference type="ARBA" id="ARBA00048478"/>
    </source>
</evidence>
<proteinExistence type="inferred from homology"/>
<evidence type="ECO:0000313" key="11">
    <source>
        <dbReference type="Proteomes" id="UP000249886"/>
    </source>
</evidence>
<name>A0A6H9XB42_9CORY</name>
<accession>A0A6H9XB42</accession>
<comment type="catalytic activity">
    <reaction evidence="7 8">
        <text>CMP + ATP = CDP + ADP</text>
        <dbReference type="Rhea" id="RHEA:11600"/>
        <dbReference type="ChEBI" id="CHEBI:30616"/>
        <dbReference type="ChEBI" id="CHEBI:58069"/>
        <dbReference type="ChEBI" id="CHEBI:60377"/>
        <dbReference type="ChEBI" id="CHEBI:456216"/>
        <dbReference type="EC" id="2.7.4.25"/>
    </reaction>
</comment>
<dbReference type="PANTHER" id="PTHR21299">
    <property type="entry name" value="CYTIDYLATE KINASE/PANTOATE-BETA-ALANINE LIGASE"/>
    <property type="match status" value="1"/>
</dbReference>
<reference evidence="10 11" key="1">
    <citation type="submission" date="2018-06" db="EMBL/GenBank/DDBJ databases">
        <authorList>
            <consortium name="Pathogen Informatics"/>
            <person name="Doyle S."/>
        </authorList>
    </citation>
    <scope>NUCLEOTIDE SEQUENCE [LARGE SCALE GENOMIC DNA]</scope>
    <source>
        <strain evidence="10 11">NCTC10254</strain>
    </source>
</reference>
<keyword evidence="5 8" id="KW-0067">ATP-binding</keyword>
<dbReference type="EMBL" id="UARK01000014">
    <property type="protein sequence ID" value="SPW29555.1"/>
    <property type="molecule type" value="Genomic_DNA"/>
</dbReference>
<evidence type="ECO:0000313" key="10">
    <source>
        <dbReference type="EMBL" id="SPW29555.1"/>
    </source>
</evidence>
<comment type="catalytic activity">
    <reaction evidence="6 8">
        <text>dCMP + ATP = dCDP + ADP</text>
        <dbReference type="Rhea" id="RHEA:25094"/>
        <dbReference type="ChEBI" id="CHEBI:30616"/>
        <dbReference type="ChEBI" id="CHEBI:57566"/>
        <dbReference type="ChEBI" id="CHEBI:58593"/>
        <dbReference type="ChEBI" id="CHEBI:456216"/>
        <dbReference type="EC" id="2.7.4.25"/>
    </reaction>
</comment>
<dbReference type="AlphaFoldDB" id="A0A6H9XB42"/>
<keyword evidence="8" id="KW-0963">Cytoplasm</keyword>
<dbReference type="EC" id="2.7.4.25" evidence="8"/>
<dbReference type="GO" id="GO:0006220">
    <property type="term" value="P:pyrimidine nucleotide metabolic process"/>
    <property type="evidence" value="ECO:0007669"/>
    <property type="project" value="UniProtKB-UniRule"/>
</dbReference>
<organism evidence="10 11">
    <name type="scientific">Corynebacterium matruchotii</name>
    <dbReference type="NCBI Taxonomy" id="43768"/>
    <lineage>
        <taxon>Bacteria</taxon>
        <taxon>Bacillati</taxon>
        <taxon>Actinomycetota</taxon>
        <taxon>Actinomycetes</taxon>
        <taxon>Mycobacteriales</taxon>
        <taxon>Corynebacteriaceae</taxon>
        <taxon>Corynebacterium</taxon>
    </lineage>
</organism>
<evidence type="ECO:0000256" key="2">
    <source>
        <dbReference type="ARBA" id="ARBA00022679"/>
    </source>
</evidence>
<dbReference type="Pfam" id="PF02224">
    <property type="entry name" value="Cytidylate_kin"/>
    <property type="match status" value="1"/>
</dbReference>
<feature type="binding site" evidence="8">
    <location>
        <begin position="20"/>
        <end position="28"/>
    </location>
    <ligand>
        <name>ATP</name>
        <dbReference type="ChEBI" id="CHEBI:30616"/>
    </ligand>
</feature>
<dbReference type="GO" id="GO:0005829">
    <property type="term" value="C:cytosol"/>
    <property type="evidence" value="ECO:0007669"/>
    <property type="project" value="TreeGrafter"/>
</dbReference>
<evidence type="ECO:0000256" key="6">
    <source>
        <dbReference type="ARBA" id="ARBA00047615"/>
    </source>
</evidence>
<gene>
    <name evidence="8 10" type="primary">cmk</name>
    <name evidence="10" type="ORF">NCTC10254_01680</name>
</gene>
<dbReference type="GO" id="GO:0005524">
    <property type="term" value="F:ATP binding"/>
    <property type="evidence" value="ECO:0007669"/>
    <property type="project" value="UniProtKB-UniRule"/>
</dbReference>
<dbReference type="CDD" id="cd02020">
    <property type="entry name" value="CMPK"/>
    <property type="match status" value="1"/>
</dbReference>
<dbReference type="GO" id="GO:0036431">
    <property type="term" value="F:dCMP kinase activity"/>
    <property type="evidence" value="ECO:0007669"/>
    <property type="project" value="InterPro"/>
</dbReference>
<dbReference type="HAMAP" id="MF_00238">
    <property type="entry name" value="Cytidyl_kinase_type1"/>
    <property type="match status" value="1"/>
</dbReference>
<dbReference type="Proteomes" id="UP000249886">
    <property type="component" value="Unassembled WGS sequence"/>
</dbReference>
<dbReference type="InterPro" id="IPR003136">
    <property type="entry name" value="Cytidylate_kin"/>
</dbReference>
<evidence type="ECO:0000256" key="3">
    <source>
        <dbReference type="ARBA" id="ARBA00022741"/>
    </source>
</evidence>
<evidence type="ECO:0000256" key="8">
    <source>
        <dbReference type="HAMAP-Rule" id="MF_00238"/>
    </source>
</evidence>
<comment type="similarity">
    <text evidence="1 8">Belongs to the cytidylate kinase family. Type 1 subfamily.</text>
</comment>
<comment type="caution">
    <text evidence="10">The sequence shown here is derived from an EMBL/GenBank/DDBJ whole genome shotgun (WGS) entry which is preliminary data.</text>
</comment>
<comment type="subcellular location">
    <subcellularLocation>
        <location evidence="8">Cytoplasm</location>
    </subcellularLocation>
</comment>
<dbReference type="Gene3D" id="3.40.50.300">
    <property type="entry name" value="P-loop containing nucleotide triphosphate hydrolases"/>
    <property type="match status" value="1"/>
</dbReference>
<dbReference type="RefSeq" id="WP_005526618.1">
    <property type="nucleotide sequence ID" value="NZ_CAUUOM010000028.1"/>
</dbReference>
<dbReference type="SUPFAM" id="SSF52540">
    <property type="entry name" value="P-loop containing nucleoside triphosphate hydrolases"/>
    <property type="match status" value="1"/>
</dbReference>
<keyword evidence="2 8" id="KW-0808">Transferase</keyword>
<keyword evidence="3 8" id="KW-0547">Nucleotide-binding</keyword>